<reference evidence="7" key="1">
    <citation type="submission" date="2016-09" db="EMBL/GenBank/DDBJ databases">
        <authorList>
            <person name="Lysoe E."/>
        </authorList>
    </citation>
    <scope>NUCLEOTIDE SEQUENCE [LARGE SCALE GENOMIC DNA]</scope>
    <source>
        <strain evidence="7">LJ96T</strain>
    </source>
</reference>
<accession>A0A0G9HH64</accession>
<keyword evidence="7" id="KW-1185">Reference proteome</keyword>
<dbReference type="EMBL" id="CP017480">
    <property type="protein sequence ID" value="APG06620.1"/>
    <property type="molecule type" value="Genomic_DNA"/>
</dbReference>
<keyword evidence="5" id="KW-0472">Membrane</keyword>
<evidence type="ECO:0000256" key="2">
    <source>
        <dbReference type="ARBA" id="ARBA00022475"/>
    </source>
</evidence>
<gene>
    <name evidence="6" type="ORF">BJI69_18085</name>
</gene>
<dbReference type="STRING" id="1440763.BJI69_18085"/>
<evidence type="ECO:0000256" key="1">
    <source>
        <dbReference type="ARBA" id="ARBA00004651"/>
    </source>
</evidence>
<dbReference type="PATRIC" id="fig|1440763.5.peg.1985"/>
<evidence type="ECO:0000256" key="4">
    <source>
        <dbReference type="ARBA" id="ARBA00022989"/>
    </source>
</evidence>
<name>A0A0G9HH64_9GAMM</name>
<keyword evidence="4" id="KW-1133">Transmembrane helix</keyword>
<dbReference type="PIRSF" id="PIRSF006060">
    <property type="entry name" value="AA_transporter"/>
    <property type="match status" value="1"/>
</dbReference>
<keyword evidence="2" id="KW-1003">Cell membrane</keyword>
<dbReference type="Proteomes" id="UP000182987">
    <property type="component" value="Chromosome"/>
</dbReference>
<proteinExistence type="predicted"/>
<dbReference type="PANTHER" id="PTHR42770">
    <property type="entry name" value="AMINO ACID TRANSPORTER-RELATED"/>
    <property type="match status" value="1"/>
</dbReference>
<comment type="subcellular location">
    <subcellularLocation>
        <location evidence="1">Cell membrane</location>
        <topology evidence="1">Multi-pass membrane protein</topology>
    </subcellularLocation>
</comment>
<evidence type="ECO:0000256" key="3">
    <source>
        <dbReference type="ARBA" id="ARBA00022692"/>
    </source>
</evidence>
<dbReference type="PANTHER" id="PTHR42770:SF16">
    <property type="entry name" value="AMINO ACID PERMEASE"/>
    <property type="match status" value="1"/>
</dbReference>
<dbReference type="InterPro" id="IPR050367">
    <property type="entry name" value="APC_superfamily"/>
</dbReference>
<dbReference type="Pfam" id="PF13520">
    <property type="entry name" value="AA_permease_2"/>
    <property type="match status" value="1"/>
</dbReference>
<dbReference type="GO" id="GO:0022857">
    <property type="term" value="F:transmembrane transporter activity"/>
    <property type="evidence" value="ECO:0007669"/>
    <property type="project" value="InterPro"/>
</dbReference>
<evidence type="ECO:0000256" key="5">
    <source>
        <dbReference type="ARBA" id="ARBA00023136"/>
    </source>
</evidence>
<dbReference type="KEGG" id="lrz:BJI69_18085"/>
<keyword evidence="3" id="KW-0812">Transmembrane</keyword>
<dbReference type="AlphaFoldDB" id="A0A0G9HH64"/>
<evidence type="ECO:0000313" key="6">
    <source>
        <dbReference type="EMBL" id="APG06620.1"/>
    </source>
</evidence>
<organism evidence="6 7">
    <name type="scientific">Luteibacter rhizovicinus DSM 16549</name>
    <dbReference type="NCBI Taxonomy" id="1440763"/>
    <lineage>
        <taxon>Bacteria</taxon>
        <taxon>Pseudomonadati</taxon>
        <taxon>Pseudomonadota</taxon>
        <taxon>Gammaproteobacteria</taxon>
        <taxon>Lysobacterales</taxon>
        <taxon>Rhodanobacteraceae</taxon>
        <taxon>Luteibacter</taxon>
    </lineage>
</organism>
<dbReference type="InterPro" id="IPR002293">
    <property type="entry name" value="AA/rel_permease1"/>
</dbReference>
<dbReference type="GO" id="GO:0005886">
    <property type="term" value="C:plasma membrane"/>
    <property type="evidence" value="ECO:0007669"/>
    <property type="project" value="UniProtKB-SubCell"/>
</dbReference>
<evidence type="ECO:0000313" key="7">
    <source>
        <dbReference type="Proteomes" id="UP000182987"/>
    </source>
</evidence>
<protein>
    <submittedName>
        <fullName evidence="6">Porin</fullName>
    </submittedName>
</protein>
<dbReference type="Gene3D" id="1.20.1740.10">
    <property type="entry name" value="Amino acid/polyamine transporter I"/>
    <property type="match status" value="1"/>
</dbReference>
<sequence>MTSPPSELKRSLSLADLIIYGLVFIGPIAPFAFYGYVSSAAKGMVVLAYVVGAIAMFFTAYSYKLLSADFPLAGSVFAYARRAIGEKTGFIAGWMLVLDYILLPAAVYLAAANALHEIVPALPRWAMVLAFISAGTAINYIGVQITAVVNKLIVVVQLAILAAFVVLGLYALNHGAGAGHLTLKPLYQAHVFSIGLVFSAVSLSALSFLGFDAISTLAEETKGDSKRLIGRATLISLALAAALFVVQTWIAADLANGMAFASPDTAFYEIIAIAGGKTFSIVTAFICAMTFGLSSASVVQASISRLLYAMAREGRMPAFMSAVHPKFKTPYKSLLFVSAVSVAVAMAFLNHFDLIGILVNFGALTGFLILHVTVVVHFIIRKRSRAYVKHLACPAIGFCILAYVLYYMEPDAWLLGLSWFALGLGGYWLFVVRQRNRPKAAVPRR</sequence>